<keyword evidence="1" id="KW-0812">Transmembrane</keyword>
<proteinExistence type="predicted"/>
<evidence type="ECO:0000313" key="2">
    <source>
        <dbReference type="EMBL" id="VEN58974.1"/>
    </source>
</evidence>
<gene>
    <name evidence="2" type="ORF">CALMAC_LOCUS17161</name>
</gene>
<keyword evidence="3" id="KW-1185">Reference proteome</keyword>
<evidence type="ECO:0000313" key="3">
    <source>
        <dbReference type="Proteomes" id="UP000410492"/>
    </source>
</evidence>
<feature type="non-terminal residue" evidence="2">
    <location>
        <position position="46"/>
    </location>
</feature>
<dbReference type="EMBL" id="CAACVG010011840">
    <property type="protein sequence ID" value="VEN58974.1"/>
    <property type="molecule type" value="Genomic_DNA"/>
</dbReference>
<dbReference type="Proteomes" id="UP000410492">
    <property type="component" value="Unassembled WGS sequence"/>
</dbReference>
<name>A0A653DFI2_CALMS</name>
<keyword evidence="1" id="KW-1133">Transmembrane helix</keyword>
<accession>A0A653DFI2</accession>
<sequence>MHFQVINQMSFTSSGVFAVIANKCVTSSLLIGYYLLIFPRISFFVT</sequence>
<evidence type="ECO:0000256" key="1">
    <source>
        <dbReference type="SAM" id="Phobius"/>
    </source>
</evidence>
<dbReference type="AlphaFoldDB" id="A0A653DFI2"/>
<feature type="transmembrane region" description="Helical" evidence="1">
    <location>
        <begin position="15"/>
        <end position="36"/>
    </location>
</feature>
<protein>
    <submittedName>
        <fullName evidence="2">Uncharacterized protein</fullName>
    </submittedName>
</protein>
<reference evidence="2 3" key="1">
    <citation type="submission" date="2019-01" db="EMBL/GenBank/DDBJ databases">
        <authorList>
            <person name="Sayadi A."/>
        </authorList>
    </citation>
    <scope>NUCLEOTIDE SEQUENCE [LARGE SCALE GENOMIC DNA]</scope>
</reference>
<organism evidence="2 3">
    <name type="scientific">Callosobruchus maculatus</name>
    <name type="common">Southern cowpea weevil</name>
    <name type="synonym">Pulse bruchid</name>
    <dbReference type="NCBI Taxonomy" id="64391"/>
    <lineage>
        <taxon>Eukaryota</taxon>
        <taxon>Metazoa</taxon>
        <taxon>Ecdysozoa</taxon>
        <taxon>Arthropoda</taxon>
        <taxon>Hexapoda</taxon>
        <taxon>Insecta</taxon>
        <taxon>Pterygota</taxon>
        <taxon>Neoptera</taxon>
        <taxon>Endopterygota</taxon>
        <taxon>Coleoptera</taxon>
        <taxon>Polyphaga</taxon>
        <taxon>Cucujiformia</taxon>
        <taxon>Chrysomeloidea</taxon>
        <taxon>Chrysomelidae</taxon>
        <taxon>Bruchinae</taxon>
        <taxon>Bruchini</taxon>
        <taxon>Callosobruchus</taxon>
    </lineage>
</organism>
<keyword evidence="1" id="KW-0472">Membrane</keyword>